<keyword evidence="6 9" id="KW-0443">Lipid metabolism</keyword>
<evidence type="ECO:0000256" key="5">
    <source>
        <dbReference type="ARBA" id="ARBA00022556"/>
    </source>
</evidence>
<evidence type="ECO:0000256" key="9">
    <source>
        <dbReference type="HAMAP-Rule" id="MF_00406"/>
    </source>
</evidence>
<evidence type="ECO:0000256" key="1">
    <source>
        <dbReference type="ARBA" id="ARBA00004496"/>
    </source>
</evidence>
<sequence>MSNEPFSMQEILDCLPHRYPFLLIDRIKAVEPGERIEAIKNVSFNEPHFMGHFPDNPVMPGVLILEAMAQAGALLAGYTDPESVRGKLVYFMAIDKARFRKPVIPGHQLVIEMTLIKRRRDIWRFGGKAFADGELAAEAEVMAMTRPDEASAAARGSNG</sequence>
<dbReference type="Pfam" id="PF07977">
    <property type="entry name" value="FabA"/>
    <property type="match status" value="1"/>
</dbReference>
<dbReference type="EC" id="4.2.1.59" evidence="9"/>
<keyword evidence="4 9" id="KW-0444">Lipid biosynthesis</keyword>
<evidence type="ECO:0000256" key="7">
    <source>
        <dbReference type="ARBA" id="ARBA00023239"/>
    </source>
</evidence>
<dbReference type="SUPFAM" id="SSF54637">
    <property type="entry name" value="Thioesterase/thiol ester dehydrase-isomerase"/>
    <property type="match status" value="1"/>
</dbReference>
<dbReference type="HAMAP" id="MF_00406">
    <property type="entry name" value="FabZ"/>
    <property type="match status" value="1"/>
</dbReference>
<accession>A0A1S7LF80</accession>
<comment type="subcellular location">
    <subcellularLocation>
        <location evidence="1 9">Cytoplasm</location>
    </subcellularLocation>
</comment>
<dbReference type="GO" id="GO:0016020">
    <property type="term" value="C:membrane"/>
    <property type="evidence" value="ECO:0007669"/>
    <property type="project" value="GOC"/>
</dbReference>
<dbReference type="PANTHER" id="PTHR30272:SF1">
    <property type="entry name" value="3-HYDROXYACYL-[ACYL-CARRIER-PROTEIN] DEHYDRATASE"/>
    <property type="match status" value="1"/>
</dbReference>
<dbReference type="InterPro" id="IPR029069">
    <property type="entry name" value="HotDog_dom_sf"/>
</dbReference>
<keyword evidence="5 9" id="KW-0441">Lipid A biosynthesis</keyword>
<comment type="function">
    <text evidence="8 9">Involved in unsaturated fatty acids biosynthesis. Catalyzes the dehydration of short chain beta-hydroxyacyl-ACPs and long chain saturated and unsaturated beta-hydroxyacyl-ACPs.</text>
</comment>
<evidence type="ECO:0000313" key="10">
    <source>
        <dbReference type="EMBL" id="CRH05178.1"/>
    </source>
</evidence>
<keyword evidence="7 9" id="KW-0456">Lyase</keyword>
<comment type="catalytic activity">
    <reaction evidence="9">
        <text>a (3R)-hydroxyacyl-[ACP] = a (2E)-enoyl-[ACP] + H2O</text>
        <dbReference type="Rhea" id="RHEA:13097"/>
        <dbReference type="Rhea" id="RHEA-COMP:9925"/>
        <dbReference type="Rhea" id="RHEA-COMP:9945"/>
        <dbReference type="ChEBI" id="CHEBI:15377"/>
        <dbReference type="ChEBI" id="CHEBI:78784"/>
        <dbReference type="ChEBI" id="CHEBI:78827"/>
        <dbReference type="EC" id="4.2.1.59"/>
    </reaction>
</comment>
<evidence type="ECO:0000256" key="2">
    <source>
        <dbReference type="ARBA" id="ARBA00009174"/>
    </source>
</evidence>
<evidence type="ECO:0000256" key="3">
    <source>
        <dbReference type="ARBA" id="ARBA00022490"/>
    </source>
</evidence>
<dbReference type="FunFam" id="3.10.129.10:FF:000001">
    <property type="entry name" value="3-hydroxyacyl-[acyl-carrier-protein] dehydratase FabZ"/>
    <property type="match status" value="1"/>
</dbReference>
<dbReference type="PANTHER" id="PTHR30272">
    <property type="entry name" value="3-HYDROXYACYL-[ACYL-CARRIER-PROTEIN] DEHYDRATASE"/>
    <property type="match status" value="1"/>
</dbReference>
<name>A0A1S7LF80_MAGMO</name>
<dbReference type="InterPro" id="IPR013114">
    <property type="entry name" value="FabA_FabZ"/>
</dbReference>
<dbReference type="AlphaFoldDB" id="A0A1S7LF80"/>
<evidence type="ECO:0000256" key="4">
    <source>
        <dbReference type="ARBA" id="ARBA00022516"/>
    </source>
</evidence>
<evidence type="ECO:0000256" key="8">
    <source>
        <dbReference type="ARBA" id="ARBA00025049"/>
    </source>
</evidence>
<dbReference type="NCBIfam" id="NF000582">
    <property type="entry name" value="PRK00006.1"/>
    <property type="match status" value="1"/>
</dbReference>
<dbReference type="InterPro" id="IPR010084">
    <property type="entry name" value="FabZ"/>
</dbReference>
<comment type="similarity">
    <text evidence="2 9">Belongs to the thioester dehydratase family. FabZ subfamily.</text>
</comment>
<dbReference type="CDD" id="cd01288">
    <property type="entry name" value="FabZ"/>
    <property type="match status" value="1"/>
</dbReference>
<dbReference type="GO" id="GO:0005737">
    <property type="term" value="C:cytoplasm"/>
    <property type="evidence" value="ECO:0007669"/>
    <property type="project" value="UniProtKB-SubCell"/>
</dbReference>
<gene>
    <name evidence="9 10" type="primary">fabZ</name>
    <name evidence="10" type="ORF">MAGMO_0980</name>
</gene>
<feature type="active site" evidence="9">
    <location>
        <position position="52"/>
    </location>
</feature>
<organism evidence="10">
    <name type="scientific">Magnetococcus massalia (strain MO-1)</name>
    <dbReference type="NCBI Taxonomy" id="451514"/>
    <lineage>
        <taxon>Bacteria</taxon>
        <taxon>Pseudomonadati</taxon>
        <taxon>Pseudomonadota</taxon>
        <taxon>Magnetococcia</taxon>
        <taxon>Magnetococcales</taxon>
        <taxon>Magnetococcaceae</taxon>
        <taxon>Magnetococcus</taxon>
    </lineage>
</organism>
<evidence type="ECO:0000256" key="6">
    <source>
        <dbReference type="ARBA" id="ARBA00023098"/>
    </source>
</evidence>
<dbReference type="GO" id="GO:0006633">
    <property type="term" value="P:fatty acid biosynthetic process"/>
    <property type="evidence" value="ECO:0007669"/>
    <property type="project" value="UniProtKB-UniRule"/>
</dbReference>
<proteinExistence type="inferred from homology"/>
<dbReference type="EMBL" id="LO017727">
    <property type="protein sequence ID" value="CRH05178.1"/>
    <property type="molecule type" value="Genomic_DNA"/>
</dbReference>
<dbReference type="GO" id="GO:0009245">
    <property type="term" value="P:lipid A biosynthetic process"/>
    <property type="evidence" value="ECO:0007669"/>
    <property type="project" value="UniProtKB-UniRule"/>
</dbReference>
<reference evidence="10" key="1">
    <citation type="submission" date="2015-04" db="EMBL/GenBank/DDBJ databases">
        <authorList>
            <person name="Syromyatnikov M.Y."/>
            <person name="Popov V.N."/>
        </authorList>
    </citation>
    <scope>NUCLEOTIDE SEQUENCE</scope>
    <source>
        <strain evidence="10">MO-1</strain>
    </source>
</reference>
<dbReference type="GO" id="GO:0019171">
    <property type="term" value="F:(3R)-hydroxyacyl-[acyl-carrier-protein] dehydratase activity"/>
    <property type="evidence" value="ECO:0007669"/>
    <property type="project" value="UniProtKB-EC"/>
</dbReference>
<protein>
    <recommendedName>
        <fullName evidence="9">3-hydroxyacyl-[acyl-carrier-protein] dehydratase FabZ</fullName>
        <ecNumber evidence="9">4.2.1.59</ecNumber>
    </recommendedName>
    <alternativeName>
        <fullName evidence="9">(3R)-hydroxymyristoyl-[acyl-carrier-protein] dehydratase</fullName>
        <shortName evidence="9">(3R)-hydroxymyristoyl-ACP dehydrase</shortName>
    </alternativeName>
    <alternativeName>
        <fullName evidence="9">Beta-hydroxyacyl-ACP dehydratase</fullName>
    </alternativeName>
</protein>
<dbReference type="Gene3D" id="3.10.129.10">
    <property type="entry name" value="Hotdog Thioesterase"/>
    <property type="match status" value="1"/>
</dbReference>
<dbReference type="NCBIfam" id="TIGR01750">
    <property type="entry name" value="fabZ"/>
    <property type="match status" value="1"/>
</dbReference>
<keyword evidence="3 9" id="KW-0963">Cytoplasm</keyword>